<organism evidence="4 5">
    <name type="scientific">Ornithinimicrobium pekingense</name>
    <dbReference type="NCBI Taxonomy" id="384677"/>
    <lineage>
        <taxon>Bacteria</taxon>
        <taxon>Bacillati</taxon>
        <taxon>Actinomycetota</taxon>
        <taxon>Actinomycetes</taxon>
        <taxon>Micrococcales</taxon>
        <taxon>Ornithinimicrobiaceae</taxon>
        <taxon>Ornithinimicrobium</taxon>
    </lineage>
</organism>
<name>A0ABQ2F6U1_9MICO</name>
<dbReference type="InterPro" id="IPR028098">
    <property type="entry name" value="Glyco_trans_4-like_N"/>
</dbReference>
<proteinExistence type="predicted"/>
<evidence type="ECO:0000313" key="5">
    <source>
        <dbReference type="Proteomes" id="UP000662111"/>
    </source>
</evidence>
<keyword evidence="5" id="KW-1185">Reference proteome</keyword>
<gene>
    <name evidence="4" type="ORF">GCM10011509_15090</name>
</gene>
<evidence type="ECO:0000256" key="1">
    <source>
        <dbReference type="ARBA" id="ARBA00022676"/>
    </source>
</evidence>
<keyword evidence="1" id="KW-0328">Glycosyltransferase</keyword>
<evidence type="ECO:0000256" key="2">
    <source>
        <dbReference type="ARBA" id="ARBA00022679"/>
    </source>
</evidence>
<accession>A0ABQ2F6U1</accession>
<comment type="caution">
    <text evidence="4">The sequence shown here is derived from an EMBL/GenBank/DDBJ whole genome shotgun (WGS) entry which is preliminary data.</text>
</comment>
<evidence type="ECO:0000313" key="4">
    <source>
        <dbReference type="EMBL" id="GGK67697.1"/>
    </source>
</evidence>
<dbReference type="RefSeq" id="WP_022923214.1">
    <property type="nucleotide sequence ID" value="NZ_BMLB01000003.1"/>
</dbReference>
<sequence>MPQPAILMMVGNDIRHDTRVLKTALALADGGAAVTILGHASSGFREDARLGDVRILRVPVAFRFRSTQQARKVARRRARLVPPPADLRTRNTWGLRSTLLAKEAHDLGGWSKQARSVAGKVERKVRTGSDRVVTRLGRREDVLRESWWEWWDAHAVGATWRREVPELFDYELAFAPVIDELEWDVIHAHDVHLMGTASRAVARRRATGRSAEWVYDAHEFVAGLSQYAGRTGRRIAGYLDAEQEYVRQARAVVTVTTPLAEELQRRYDLPTRPTVVMNAPPHDTPTPEGVIGIREVCELEPDVPLMVYSGAVTAARGIHTAVDALPDLPDVHLAVVCVPHTNVAPARQLTARAAELGVQDRLHLVEPVAPDAVTEFVASADVGIIPLRHFGSHEFALANKLFEYLFAGLPVLVSDCRAQADFVRDHHVGGVHVADDQASFATELRSLLGRRTEVRRHIAEEEALLEPYHWEHQARALRDLYRGLLGADALAEPARTTVLTGLVEGAAPRDDRPSVVGIGPANMAGQATAWAQALETHVPGLRTHVTVVDRNLPLLFPGDETVPSHVYARDKAWAQKFQATAQQEWTHALLEAGRPLFGLRNGRNFAGDARVLRAVGIRVGLILHGSEVRDPRRHAALTPWSPFVDPEEQLTAQLQTQRDALWARIDTFLEEDHGPVFVSTPDLLADAPGSLWLPVVVDPATWTGGSPAMDKDVPVVLHAPSRASLKGSASADEVLTMLDDRGLVEYRRVEGVPPAQMPAAIRDADIVLDQFALGSYGAMACQAMAAGRVVLGHVLGDVRDAAGEAAGMPLPIVETTPDTLAEVIEGLVTERDRACASALAGPAFVEAVHDGALSAQVLVEHMGLRGD</sequence>
<dbReference type="CDD" id="cd03801">
    <property type="entry name" value="GT4_PimA-like"/>
    <property type="match status" value="1"/>
</dbReference>
<dbReference type="Pfam" id="PF13692">
    <property type="entry name" value="Glyco_trans_1_4"/>
    <property type="match status" value="1"/>
</dbReference>
<dbReference type="PANTHER" id="PTHR12526:SF600">
    <property type="entry name" value="GLYCOSYL TRANSFERASE GROUP 1"/>
    <property type="match status" value="1"/>
</dbReference>
<dbReference type="SUPFAM" id="SSF53756">
    <property type="entry name" value="UDP-Glycosyltransferase/glycogen phosphorylase"/>
    <property type="match status" value="1"/>
</dbReference>
<protein>
    <recommendedName>
        <fullName evidence="3">Glycosyltransferase subfamily 4-like N-terminal domain-containing protein</fullName>
    </recommendedName>
</protein>
<reference evidence="5" key="1">
    <citation type="journal article" date="2019" name="Int. J. Syst. Evol. Microbiol.">
        <title>The Global Catalogue of Microorganisms (GCM) 10K type strain sequencing project: providing services to taxonomists for standard genome sequencing and annotation.</title>
        <authorList>
            <consortium name="The Broad Institute Genomics Platform"/>
            <consortium name="The Broad Institute Genome Sequencing Center for Infectious Disease"/>
            <person name="Wu L."/>
            <person name="Ma J."/>
        </authorList>
    </citation>
    <scope>NUCLEOTIDE SEQUENCE [LARGE SCALE GENOMIC DNA]</scope>
    <source>
        <strain evidence="5">CGMCC 1.5362</strain>
    </source>
</reference>
<feature type="domain" description="Glycosyltransferase subfamily 4-like N-terminal" evidence="3">
    <location>
        <begin position="158"/>
        <end position="278"/>
    </location>
</feature>
<dbReference type="PANTHER" id="PTHR12526">
    <property type="entry name" value="GLYCOSYLTRANSFERASE"/>
    <property type="match status" value="1"/>
</dbReference>
<dbReference type="Pfam" id="PF13439">
    <property type="entry name" value="Glyco_transf_4"/>
    <property type="match status" value="1"/>
</dbReference>
<evidence type="ECO:0000259" key="3">
    <source>
        <dbReference type="Pfam" id="PF13439"/>
    </source>
</evidence>
<dbReference type="Proteomes" id="UP000662111">
    <property type="component" value="Unassembled WGS sequence"/>
</dbReference>
<keyword evidence="2" id="KW-0808">Transferase</keyword>
<dbReference type="EMBL" id="BMLB01000003">
    <property type="protein sequence ID" value="GGK67697.1"/>
    <property type="molecule type" value="Genomic_DNA"/>
</dbReference>
<dbReference type="Gene3D" id="3.40.50.2000">
    <property type="entry name" value="Glycogen Phosphorylase B"/>
    <property type="match status" value="2"/>
</dbReference>